<protein>
    <submittedName>
        <fullName evidence="1">Uncharacterized protein</fullName>
    </submittedName>
</protein>
<accession>S3CY54</accession>
<dbReference type="EMBL" id="KE148155">
    <property type="protein sequence ID" value="EPE05815.1"/>
    <property type="molecule type" value="Genomic_DNA"/>
</dbReference>
<dbReference type="Pfam" id="PF12311">
    <property type="entry name" value="DUF3632"/>
    <property type="match status" value="1"/>
</dbReference>
<dbReference type="OrthoDB" id="3350591at2759"/>
<dbReference type="STRING" id="1262450.S3CY54"/>
<dbReference type="Proteomes" id="UP000016923">
    <property type="component" value="Unassembled WGS sequence"/>
</dbReference>
<sequence>MTLWNTFIDVSREVRNPNPRKLELCDQAAAWVNLNAFAARITGKGLVRWTWFGIIALTNGLEDKPPRVPSPWAPDAAAAVAERYRVVYEMHVQAASQWILLGGTAIFSDAFRGDCYDGERGHQITRPGKLYKKRGGRPGLDMTRWRFWRQRFEELGGGGGKARTSDKVRAEALQAARRMDEIVARRLGTNDADGTV</sequence>
<dbReference type="AlphaFoldDB" id="S3CY54"/>
<dbReference type="InterPro" id="IPR053204">
    <property type="entry name" value="Oxopyrrolidines_Biosynth-assoc"/>
</dbReference>
<dbReference type="VEuPathDB" id="FungiDB:F503_08346"/>
<gene>
    <name evidence="1" type="ORF">F503_08346</name>
</gene>
<dbReference type="InterPro" id="IPR022085">
    <property type="entry name" value="OpdG"/>
</dbReference>
<name>S3CY54_OPHP1</name>
<proteinExistence type="predicted"/>
<dbReference type="PANTHER" id="PTHR38797">
    <property type="entry name" value="NUCLEAR PORE COMPLEX PROTEIN NUP85-RELATED"/>
    <property type="match status" value="1"/>
</dbReference>
<organism evidence="1 2">
    <name type="scientific">Ophiostoma piceae (strain UAMH 11346)</name>
    <name type="common">Sap stain fungus</name>
    <dbReference type="NCBI Taxonomy" id="1262450"/>
    <lineage>
        <taxon>Eukaryota</taxon>
        <taxon>Fungi</taxon>
        <taxon>Dikarya</taxon>
        <taxon>Ascomycota</taxon>
        <taxon>Pezizomycotina</taxon>
        <taxon>Sordariomycetes</taxon>
        <taxon>Sordariomycetidae</taxon>
        <taxon>Ophiostomatales</taxon>
        <taxon>Ophiostomataceae</taxon>
        <taxon>Ophiostoma</taxon>
    </lineage>
</organism>
<dbReference type="HOGENOM" id="CLU_1390624_0_0_1"/>
<evidence type="ECO:0000313" key="2">
    <source>
        <dbReference type="Proteomes" id="UP000016923"/>
    </source>
</evidence>
<dbReference type="eggNOG" id="ENOG502T2XF">
    <property type="taxonomic scope" value="Eukaryota"/>
</dbReference>
<dbReference type="PANTHER" id="PTHR38797:SF4">
    <property type="entry name" value="NUCLEAR PORE COMPLEX PROTEIN NUP85"/>
    <property type="match status" value="1"/>
</dbReference>
<keyword evidence="2" id="KW-1185">Reference proteome</keyword>
<evidence type="ECO:0000313" key="1">
    <source>
        <dbReference type="EMBL" id="EPE05815.1"/>
    </source>
</evidence>
<reference evidence="1 2" key="1">
    <citation type="journal article" date="2013" name="BMC Genomics">
        <title>The genome and transcriptome of the pine saprophyte Ophiostoma piceae, and a comparison with the bark beetle-associated pine pathogen Grosmannia clavigera.</title>
        <authorList>
            <person name="Haridas S."/>
            <person name="Wang Y."/>
            <person name="Lim L."/>
            <person name="Massoumi Alamouti S."/>
            <person name="Jackman S."/>
            <person name="Docking R."/>
            <person name="Robertson G."/>
            <person name="Birol I."/>
            <person name="Bohlmann J."/>
            <person name="Breuil C."/>
        </authorList>
    </citation>
    <scope>NUCLEOTIDE SEQUENCE [LARGE SCALE GENOMIC DNA]</scope>
    <source>
        <strain evidence="1 2">UAMH 11346</strain>
    </source>
</reference>